<keyword evidence="7 9" id="KW-0012">Acyltransferase</keyword>
<dbReference type="InterPro" id="IPR000182">
    <property type="entry name" value="GNAT_dom"/>
</dbReference>
<dbReference type="SUPFAM" id="SSF55729">
    <property type="entry name" value="Acyl-CoA N-acyltransferases (Nat)"/>
    <property type="match status" value="1"/>
</dbReference>
<reference evidence="11 12" key="1">
    <citation type="submission" date="2018-06" db="EMBL/GenBank/DDBJ databases">
        <title>Actinomadura craniellae sp. nov. isolated from marine sponge Craniella sp.</title>
        <authorList>
            <person name="Li L."/>
            <person name="Xu Q.H."/>
            <person name="Lin H.W."/>
            <person name="Lu Y.H."/>
        </authorList>
    </citation>
    <scope>NUCLEOTIDE SEQUENCE [LARGE SCALE GENOMIC DNA]</scope>
    <source>
        <strain evidence="11 12">LHW63021</strain>
    </source>
</reference>
<dbReference type="EC" id="2.3.1.178" evidence="4 9"/>
<comment type="similarity">
    <text evidence="3 9">Belongs to the acetyltransferase family. EctA subfamily.</text>
</comment>
<dbReference type="Gene3D" id="3.40.630.30">
    <property type="match status" value="1"/>
</dbReference>
<feature type="domain" description="N-acetyltransferase" evidence="10">
    <location>
        <begin position="17"/>
        <end position="155"/>
    </location>
</feature>
<name>A0A365H780_9ACTN</name>
<accession>A0A365H780</accession>
<dbReference type="CDD" id="cd04301">
    <property type="entry name" value="NAT_SF"/>
    <property type="match status" value="1"/>
</dbReference>
<evidence type="ECO:0000256" key="2">
    <source>
        <dbReference type="ARBA" id="ARBA00004978"/>
    </source>
</evidence>
<comment type="function">
    <text evidence="1 9">Catalyzes the acetylation of L-2,4-diaminobutyrate (DABA) to gamma-N-acetyl-alpha,gamma-diaminobutyric acid (ADABA) with acetyl coenzyme A.</text>
</comment>
<dbReference type="OrthoDB" id="2436196at2"/>
<evidence type="ECO:0000256" key="4">
    <source>
        <dbReference type="ARBA" id="ARBA00012355"/>
    </source>
</evidence>
<keyword evidence="6 9" id="KW-0808">Transferase</keyword>
<comment type="caution">
    <text evidence="11">The sequence shown here is derived from an EMBL/GenBank/DDBJ whole genome shotgun (WGS) entry which is preliminary data.</text>
</comment>
<evidence type="ECO:0000256" key="1">
    <source>
        <dbReference type="ARBA" id="ARBA00003741"/>
    </source>
</evidence>
<dbReference type="InterPro" id="IPR012772">
    <property type="entry name" value="Ectoine_EctA"/>
</dbReference>
<dbReference type="Proteomes" id="UP000251891">
    <property type="component" value="Unassembled WGS sequence"/>
</dbReference>
<dbReference type="AlphaFoldDB" id="A0A365H780"/>
<proteinExistence type="inferred from homology"/>
<evidence type="ECO:0000256" key="8">
    <source>
        <dbReference type="ARBA" id="ARBA00048924"/>
    </source>
</evidence>
<keyword evidence="12" id="KW-1185">Reference proteome</keyword>
<evidence type="ECO:0000256" key="3">
    <source>
        <dbReference type="ARBA" id="ARBA00010712"/>
    </source>
</evidence>
<evidence type="ECO:0000259" key="10">
    <source>
        <dbReference type="PROSITE" id="PS51186"/>
    </source>
</evidence>
<evidence type="ECO:0000256" key="9">
    <source>
        <dbReference type="RuleBase" id="RU365045"/>
    </source>
</evidence>
<sequence>MHMATEISRLPSTEELPRLAHPTIADGRELWQMARESKTLDLNSPYAYTLWCRDFAATSVVAHGTGGPCGFIIGYARPSRPDTLFVWQVAVARSHRGQGLARRMLGELATGRRYVEATVTPGNEPSTRLFESFARERDTALTRSPIFTEDHFPTPHEPEVLFRIGPLA</sequence>
<dbReference type="PROSITE" id="PS51186">
    <property type="entry name" value="GNAT"/>
    <property type="match status" value="1"/>
</dbReference>
<evidence type="ECO:0000256" key="7">
    <source>
        <dbReference type="ARBA" id="ARBA00023315"/>
    </source>
</evidence>
<evidence type="ECO:0000256" key="6">
    <source>
        <dbReference type="ARBA" id="ARBA00022679"/>
    </source>
</evidence>
<dbReference type="InterPro" id="IPR016181">
    <property type="entry name" value="Acyl_CoA_acyltransferase"/>
</dbReference>
<evidence type="ECO:0000256" key="5">
    <source>
        <dbReference type="ARBA" id="ARBA00017935"/>
    </source>
</evidence>
<dbReference type="NCBIfam" id="TIGR02406">
    <property type="entry name" value="ectoine_EctA"/>
    <property type="match status" value="1"/>
</dbReference>
<evidence type="ECO:0000313" key="11">
    <source>
        <dbReference type="EMBL" id="RAY14899.1"/>
    </source>
</evidence>
<dbReference type="GO" id="GO:0019491">
    <property type="term" value="P:ectoine biosynthetic process"/>
    <property type="evidence" value="ECO:0007669"/>
    <property type="project" value="UniProtKB-UniPathway"/>
</dbReference>
<dbReference type="UniPathway" id="UPA00067">
    <property type="reaction ID" value="UER00122"/>
</dbReference>
<protein>
    <recommendedName>
        <fullName evidence="5 9">L-2,4-diaminobutyric acid acetyltransferase</fullName>
        <shortName evidence="9">DABA acetyltransferase</shortName>
        <ecNumber evidence="4 9">2.3.1.178</ecNumber>
    </recommendedName>
</protein>
<comment type="catalytic activity">
    <reaction evidence="8 9">
        <text>L-2,4-diaminobutanoate + acetyl-CoA = (2S)-4-acetamido-2-aminobutanoate + CoA + H(+)</text>
        <dbReference type="Rhea" id="RHEA:16901"/>
        <dbReference type="ChEBI" id="CHEBI:15378"/>
        <dbReference type="ChEBI" id="CHEBI:57287"/>
        <dbReference type="ChEBI" id="CHEBI:57288"/>
        <dbReference type="ChEBI" id="CHEBI:58761"/>
        <dbReference type="ChEBI" id="CHEBI:58929"/>
        <dbReference type="EC" id="2.3.1.178"/>
    </reaction>
</comment>
<dbReference type="EMBL" id="QLYX01000005">
    <property type="protein sequence ID" value="RAY14899.1"/>
    <property type="molecule type" value="Genomic_DNA"/>
</dbReference>
<gene>
    <name evidence="9 11" type="primary">ectA</name>
    <name evidence="11" type="ORF">DPM19_14435</name>
</gene>
<dbReference type="GO" id="GO:0033816">
    <property type="term" value="F:diaminobutyrate acetyltransferase activity"/>
    <property type="evidence" value="ECO:0007669"/>
    <property type="project" value="UniProtKB-EC"/>
</dbReference>
<dbReference type="Pfam" id="PF00583">
    <property type="entry name" value="Acetyltransf_1"/>
    <property type="match status" value="1"/>
</dbReference>
<comment type="pathway">
    <text evidence="2 9">Amine and polyamine biosynthesis; ectoine biosynthesis; L-ectoine from L-aspartate 4-semialdehyde: step 2/3.</text>
</comment>
<evidence type="ECO:0000313" key="12">
    <source>
        <dbReference type="Proteomes" id="UP000251891"/>
    </source>
</evidence>
<organism evidence="11 12">
    <name type="scientific">Actinomadura craniellae</name>
    <dbReference type="NCBI Taxonomy" id="2231787"/>
    <lineage>
        <taxon>Bacteria</taxon>
        <taxon>Bacillati</taxon>
        <taxon>Actinomycetota</taxon>
        <taxon>Actinomycetes</taxon>
        <taxon>Streptosporangiales</taxon>
        <taxon>Thermomonosporaceae</taxon>
        <taxon>Actinomadura</taxon>
    </lineage>
</organism>